<dbReference type="Pfam" id="PF13699">
    <property type="entry name" value="eCIS_core"/>
    <property type="match status" value="1"/>
</dbReference>
<feature type="region of interest" description="Disordered" evidence="1">
    <location>
        <begin position="762"/>
        <end position="832"/>
    </location>
</feature>
<dbReference type="EMBL" id="JAGHKO010000024">
    <property type="protein sequence ID" value="MBO9205497.1"/>
    <property type="molecule type" value="Genomic_DNA"/>
</dbReference>
<feature type="region of interest" description="Disordered" evidence="1">
    <location>
        <begin position="1"/>
        <end position="27"/>
    </location>
</feature>
<evidence type="ECO:0000256" key="1">
    <source>
        <dbReference type="SAM" id="MobiDB-lite"/>
    </source>
</evidence>
<feature type="region of interest" description="Disordered" evidence="1">
    <location>
        <begin position="197"/>
        <end position="222"/>
    </location>
</feature>
<dbReference type="Proteomes" id="UP000677244">
    <property type="component" value="Unassembled WGS sequence"/>
</dbReference>
<organism evidence="3 4">
    <name type="scientific">Niastella soli</name>
    <dbReference type="NCBI Taxonomy" id="2821487"/>
    <lineage>
        <taxon>Bacteria</taxon>
        <taxon>Pseudomonadati</taxon>
        <taxon>Bacteroidota</taxon>
        <taxon>Chitinophagia</taxon>
        <taxon>Chitinophagales</taxon>
        <taxon>Chitinophagaceae</taxon>
        <taxon>Niastella</taxon>
    </lineage>
</organism>
<feature type="compositionally biased region" description="Low complexity" evidence="1">
    <location>
        <begin position="773"/>
        <end position="796"/>
    </location>
</feature>
<sequence length="1003" mass="107834">MKGSASLQTEKKTSIAPGSSFNKEESAMPVSVKTGAYGLLHNFGSIKVSNRESFSATPVRIQPKLRINQPGDRHEQEADAMAERVMQHSSQENAALAPKDSAGGGVAIPKSDQLLSQDSGNPLPADTQHSMENVFGTNFSNVRIHANDQAANMSEAISARAFTFGNNIYFNKGQFSPDTKSGTQLLAHELTHVVQQSASPSAQVIQRDETDEAGQSSGQSEGSYLDSLIERASVSVAQVMRRALPIPIPETILAALTAAESAFVIRGFQRLVLQGEYLSIVSRVRELASPSVALEFGARYIWGVLKGLVSPITGLVELAGAAIQFQNTALQWAVTNASRYPELISEAEGLRNQFQQFTATAQQTFQTLRQREHLMQFASVVLSSASGAAEQFEQRLVRTARQKGQDAADELVNHLLQTPLPQLAETAGEIIGTVIIELVMLLFTDGIGNLITKIGESVRALRLVSSVRGVAMGVEMVIQVGRVIAELEHIIGALMSRTVMRPLMPLFEALEPLLGRMRQFAQRFAGRLSGEAGTTAARAGVTAVERTATDAARTGTTAVERSTTGAARTGTTAVEQSTTASARATEQAVAQPPRRPQLRSIQGGGQRTAPRTGHLQDVSAPSRTAARPVSTTAAETAEEVAEQTAVQQSTTGAARTATTAVEQSTTGATRTGTTAVEQSTTTSARATEQAVAQPPRRPQLRAVQGSGQTTAPRSGHLQDVSAPSRRASRPVSTTASQTAEEVAEQTAVQQTEAVEEQLLAAGAEPRGPVASASSGGRRPPVSTRRSTPSRTSTTTTTGGGGGGSRSSTGQPRRGFELDEETQEMLSGSRVADDETRALPEELRDLTVQEMERFPWQVSEEELSLIQAEFPDLPAEGWFRQRPVVRRGGQSVVIERGRTPRGSTIPELYHPGTPTHPPISLEAKNYLLDDIRVGENPELMRDFIERTADQARRRATQLPANAEQHILIDIRGQQVSQAARDGIRRDLERYSEGALQQDRIRFLD</sequence>
<accession>A0ABS3Z6T7</accession>
<gene>
    <name evidence="3" type="ORF">J7I42_34725</name>
</gene>
<evidence type="ECO:0000313" key="3">
    <source>
        <dbReference type="EMBL" id="MBO9205497.1"/>
    </source>
</evidence>
<name>A0ABS3Z6T7_9BACT</name>
<dbReference type="InterPro" id="IPR025295">
    <property type="entry name" value="eCIS_core_dom"/>
</dbReference>
<proteinExistence type="predicted"/>
<feature type="compositionally biased region" description="Polar residues" evidence="1">
    <location>
        <begin position="574"/>
        <end position="584"/>
    </location>
</feature>
<protein>
    <submittedName>
        <fullName evidence="3">DUF4157 domain-containing protein</fullName>
    </submittedName>
</protein>
<keyword evidence="4" id="KW-1185">Reference proteome</keyword>
<evidence type="ECO:0000259" key="2">
    <source>
        <dbReference type="Pfam" id="PF13699"/>
    </source>
</evidence>
<feature type="compositionally biased region" description="Polar residues" evidence="1">
    <location>
        <begin position="676"/>
        <end position="686"/>
    </location>
</feature>
<feature type="compositionally biased region" description="Low complexity" evidence="1">
    <location>
        <begin position="720"/>
        <end position="736"/>
    </location>
</feature>
<dbReference type="RefSeq" id="WP_209145116.1">
    <property type="nucleotide sequence ID" value="NZ_JAGHKO010000024.1"/>
</dbReference>
<feature type="domain" description="eCIS core" evidence="2">
    <location>
        <begin position="122"/>
        <end position="198"/>
    </location>
</feature>
<comment type="caution">
    <text evidence="3">The sequence shown here is derived from an EMBL/GenBank/DDBJ whole genome shotgun (WGS) entry which is preliminary data.</text>
</comment>
<feature type="compositionally biased region" description="Low complexity" evidence="1">
    <location>
        <begin position="642"/>
        <end position="675"/>
    </location>
</feature>
<feature type="region of interest" description="Disordered" evidence="1">
    <location>
        <begin position="547"/>
        <end position="750"/>
    </location>
</feature>
<reference evidence="3 4" key="1">
    <citation type="submission" date="2021-03" db="EMBL/GenBank/DDBJ databases">
        <title>Assistant Professor.</title>
        <authorList>
            <person name="Huq M.A."/>
        </authorList>
    </citation>
    <scope>NUCLEOTIDE SEQUENCE [LARGE SCALE GENOMIC DNA]</scope>
    <source>
        <strain evidence="3 4">MAH-29</strain>
    </source>
</reference>
<evidence type="ECO:0000313" key="4">
    <source>
        <dbReference type="Proteomes" id="UP000677244"/>
    </source>
</evidence>
<feature type="compositionally biased region" description="Low complexity" evidence="1">
    <location>
        <begin position="547"/>
        <end position="573"/>
    </location>
</feature>